<evidence type="ECO:0000259" key="2">
    <source>
        <dbReference type="Pfam" id="PF02470"/>
    </source>
</evidence>
<dbReference type="EMBL" id="RJUF01000184">
    <property type="protein sequence ID" value="MCP9765519.1"/>
    <property type="molecule type" value="Genomic_DNA"/>
</dbReference>
<keyword evidence="1" id="KW-0812">Transmembrane</keyword>
<dbReference type="PANTHER" id="PTHR33371">
    <property type="entry name" value="INTERMEMBRANE PHOSPHOLIPID TRANSPORT SYSTEM BINDING PROTEIN MLAD-RELATED"/>
    <property type="match status" value="1"/>
</dbReference>
<evidence type="ECO:0000313" key="3">
    <source>
        <dbReference type="EMBL" id="MCP9765519.1"/>
    </source>
</evidence>
<dbReference type="InterPro" id="IPR003399">
    <property type="entry name" value="Mce/MlaD"/>
</dbReference>
<feature type="transmembrane region" description="Helical" evidence="1">
    <location>
        <begin position="12"/>
        <end position="31"/>
    </location>
</feature>
<keyword evidence="4" id="KW-1185">Reference proteome</keyword>
<dbReference type="RefSeq" id="WP_255039225.1">
    <property type="nucleotide sequence ID" value="NZ_RJUF01000184.1"/>
</dbReference>
<keyword evidence="1" id="KW-1133">Transmembrane helix</keyword>
<reference evidence="3 4" key="1">
    <citation type="submission" date="2018-11" db="EMBL/GenBank/DDBJ databases">
        <title>Novel bacteria species description.</title>
        <authorList>
            <person name="Han J.-H."/>
        </authorList>
    </citation>
    <scope>NUCLEOTIDE SEQUENCE [LARGE SCALE GENOMIC DNA]</scope>
    <source>
        <strain evidence="3 4">KCTC23259</strain>
    </source>
</reference>
<dbReference type="Pfam" id="PF02470">
    <property type="entry name" value="MlaD"/>
    <property type="match status" value="1"/>
</dbReference>
<keyword evidence="1" id="KW-0472">Membrane</keyword>
<gene>
    <name evidence="3" type="ORF">EGI31_21500</name>
</gene>
<evidence type="ECO:0000313" key="4">
    <source>
        <dbReference type="Proteomes" id="UP001204144"/>
    </source>
</evidence>
<dbReference type="Proteomes" id="UP001204144">
    <property type="component" value="Unassembled WGS sequence"/>
</dbReference>
<sequence length="328" mass="35657">MKALKNNRPVIVGMFILLGLVILVLTVFTLGNQKKTFVKTFTLFAVFDNVGGLLKGGNVWLSGVKIGTIKKISFYGDSKVMVAMNIEQEAEPYIRKNAKAKIGSDGLIGNKIVIIYGGDKSVPQVVKGDFLKVENGLSTDDMLATLQENNKNILEITKDFKSISKKIDTGEGALATLLNDPAISNQLRASTNNLQATLINLKTVSEGSKAVLANLEGFSKKLVLPGNSINDIASDTIIYKSLKTTLAELNEASKSVTKFTENLKSASDKLGQKNNAVGVLLNDSETADAMKTTLKNLESGSKKLDEDLEALQHNFLLRRFFKKKAKNK</sequence>
<organism evidence="3 4">
    <name type="scientific">Lacihabitans soyangensis</name>
    <dbReference type="NCBI Taxonomy" id="869394"/>
    <lineage>
        <taxon>Bacteria</taxon>
        <taxon>Pseudomonadati</taxon>
        <taxon>Bacteroidota</taxon>
        <taxon>Cytophagia</taxon>
        <taxon>Cytophagales</taxon>
        <taxon>Leadbetterellaceae</taxon>
        <taxon>Lacihabitans</taxon>
    </lineage>
</organism>
<name>A0AAE3KV09_9BACT</name>
<proteinExistence type="predicted"/>
<protein>
    <submittedName>
        <fullName evidence="3">MCE family protein</fullName>
    </submittedName>
</protein>
<comment type="caution">
    <text evidence="3">The sequence shown here is derived from an EMBL/GenBank/DDBJ whole genome shotgun (WGS) entry which is preliminary data.</text>
</comment>
<accession>A0AAE3KV09</accession>
<dbReference type="PANTHER" id="PTHR33371:SF4">
    <property type="entry name" value="INTERMEMBRANE PHOSPHOLIPID TRANSPORT SYSTEM BINDING PROTEIN MLAD"/>
    <property type="match status" value="1"/>
</dbReference>
<dbReference type="InterPro" id="IPR052336">
    <property type="entry name" value="MlaD_Phospholipid_Transporter"/>
</dbReference>
<evidence type="ECO:0000256" key="1">
    <source>
        <dbReference type="SAM" id="Phobius"/>
    </source>
</evidence>
<feature type="domain" description="Mce/MlaD" evidence="2">
    <location>
        <begin position="42"/>
        <end position="113"/>
    </location>
</feature>
<dbReference type="AlphaFoldDB" id="A0AAE3KV09"/>